<dbReference type="InterPro" id="IPR000403">
    <property type="entry name" value="PI3/4_kinase_cat_dom"/>
</dbReference>
<keyword evidence="6" id="KW-0418">Kinase</keyword>
<feature type="domain" description="FATC" evidence="14">
    <location>
        <begin position="3532"/>
        <end position="3564"/>
    </location>
</feature>
<keyword evidence="5" id="KW-0547">Nucleotide-binding</keyword>
<dbReference type="PROSITE" id="PS00916">
    <property type="entry name" value="PI3_4_KINASE_2"/>
    <property type="match status" value="1"/>
</dbReference>
<dbReference type="Proteomes" id="UP000007879">
    <property type="component" value="Unassembled WGS sequence"/>
</dbReference>
<gene>
    <name evidence="15" type="primary">100641883</name>
</gene>
<dbReference type="InterPro" id="IPR003152">
    <property type="entry name" value="FATC_dom"/>
</dbReference>
<dbReference type="InterPro" id="IPR039414">
    <property type="entry name" value="SMG1_PIKKc"/>
</dbReference>
<evidence type="ECO:0000256" key="4">
    <source>
        <dbReference type="ARBA" id="ARBA00022679"/>
    </source>
</evidence>
<dbReference type="FunCoup" id="A0A1X7V7K4">
    <property type="interactions" value="446"/>
</dbReference>
<feature type="compositionally biased region" description="Low complexity" evidence="11">
    <location>
        <begin position="2993"/>
        <end position="3005"/>
    </location>
</feature>
<dbReference type="PROSITE" id="PS51190">
    <property type="entry name" value="FATC"/>
    <property type="match status" value="1"/>
</dbReference>
<feature type="region of interest" description="Disordered" evidence="11">
    <location>
        <begin position="1"/>
        <end position="90"/>
    </location>
</feature>
<accession>A0A1X7V7K4</accession>
<dbReference type="PROSITE" id="PS50290">
    <property type="entry name" value="PI3_4_KINASE_3"/>
    <property type="match status" value="1"/>
</dbReference>
<keyword evidence="8" id="KW-0866">Nonsense-mediated mRNA decay</keyword>
<evidence type="ECO:0000259" key="14">
    <source>
        <dbReference type="PROSITE" id="PS51190"/>
    </source>
</evidence>
<organism evidence="15">
    <name type="scientific">Amphimedon queenslandica</name>
    <name type="common">Sponge</name>
    <dbReference type="NCBI Taxonomy" id="400682"/>
    <lineage>
        <taxon>Eukaryota</taxon>
        <taxon>Metazoa</taxon>
        <taxon>Porifera</taxon>
        <taxon>Demospongiae</taxon>
        <taxon>Heteroscleromorpha</taxon>
        <taxon>Haplosclerida</taxon>
        <taxon>Niphatidae</taxon>
        <taxon>Amphimedon</taxon>
    </lineage>
</organism>
<dbReference type="InterPro" id="IPR018936">
    <property type="entry name" value="PI3/4_kinase_CS"/>
</dbReference>
<dbReference type="PANTHER" id="PTHR11139">
    <property type="entry name" value="ATAXIA TELANGIECTASIA MUTATED ATM -RELATED"/>
    <property type="match status" value="1"/>
</dbReference>
<dbReference type="OrthoDB" id="10065496at2759"/>
<keyword evidence="7" id="KW-0067">ATP-binding</keyword>
<feature type="compositionally biased region" description="Low complexity" evidence="11">
    <location>
        <begin position="52"/>
        <end position="62"/>
    </location>
</feature>
<feature type="compositionally biased region" description="Basic and acidic residues" evidence="11">
    <location>
        <begin position="63"/>
        <end position="76"/>
    </location>
</feature>
<dbReference type="InParanoid" id="A0A1X7V7K4"/>
<comment type="catalytic activity">
    <reaction evidence="10">
        <text>L-seryl-[protein] + ATP = O-phospho-L-seryl-[protein] + ADP + H(+)</text>
        <dbReference type="Rhea" id="RHEA:17989"/>
        <dbReference type="Rhea" id="RHEA-COMP:9863"/>
        <dbReference type="Rhea" id="RHEA-COMP:11604"/>
        <dbReference type="ChEBI" id="CHEBI:15378"/>
        <dbReference type="ChEBI" id="CHEBI:29999"/>
        <dbReference type="ChEBI" id="CHEBI:30616"/>
        <dbReference type="ChEBI" id="CHEBI:83421"/>
        <dbReference type="ChEBI" id="CHEBI:456216"/>
        <dbReference type="EC" id="2.7.11.1"/>
    </reaction>
</comment>
<dbReference type="SMART" id="SM01345">
    <property type="entry name" value="Rapamycin_bind"/>
    <property type="match status" value="1"/>
</dbReference>
<dbReference type="InterPro" id="IPR016024">
    <property type="entry name" value="ARM-type_fold"/>
</dbReference>
<dbReference type="CDD" id="cd05170">
    <property type="entry name" value="PIKKc_SMG1"/>
    <property type="match status" value="1"/>
</dbReference>
<keyword evidence="3" id="KW-0723">Serine/threonine-protein kinase</keyword>
<dbReference type="GO" id="GO:0005634">
    <property type="term" value="C:nucleus"/>
    <property type="evidence" value="ECO:0007669"/>
    <property type="project" value="TreeGrafter"/>
</dbReference>
<keyword evidence="16" id="KW-1185">Reference proteome</keyword>
<evidence type="ECO:0000256" key="8">
    <source>
        <dbReference type="ARBA" id="ARBA00023161"/>
    </source>
</evidence>
<reference evidence="16" key="1">
    <citation type="journal article" date="2010" name="Nature">
        <title>The Amphimedon queenslandica genome and the evolution of animal complexity.</title>
        <authorList>
            <person name="Srivastava M."/>
            <person name="Simakov O."/>
            <person name="Chapman J."/>
            <person name="Fahey B."/>
            <person name="Gauthier M.E."/>
            <person name="Mitros T."/>
            <person name="Richards G.S."/>
            <person name="Conaco C."/>
            <person name="Dacre M."/>
            <person name="Hellsten U."/>
            <person name="Larroux C."/>
            <person name="Putnam N.H."/>
            <person name="Stanke M."/>
            <person name="Adamska M."/>
            <person name="Darling A."/>
            <person name="Degnan S.M."/>
            <person name="Oakley T.H."/>
            <person name="Plachetzki D.C."/>
            <person name="Zhai Y."/>
            <person name="Adamski M."/>
            <person name="Calcino A."/>
            <person name="Cummins S.F."/>
            <person name="Goodstein D.M."/>
            <person name="Harris C."/>
            <person name="Jackson D.J."/>
            <person name="Leys S.P."/>
            <person name="Shu S."/>
            <person name="Woodcroft B.J."/>
            <person name="Vervoort M."/>
            <person name="Kosik K.S."/>
            <person name="Manning G."/>
            <person name="Degnan B.M."/>
            <person name="Rokhsar D.S."/>
        </authorList>
    </citation>
    <scope>NUCLEOTIDE SEQUENCE [LARGE SCALE GENOMIC DNA]</scope>
</reference>
<dbReference type="InterPro" id="IPR031559">
    <property type="entry name" value="SMG1"/>
</dbReference>
<feature type="domain" description="PI3K/PI4K catalytic" evidence="12">
    <location>
        <begin position="2050"/>
        <end position="2398"/>
    </location>
</feature>
<dbReference type="InterPro" id="IPR050517">
    <property type="entry name" value="DDR_Repair_Kinase"/>
</dbReference>
<dbReference type="PANTHER" id="PTHR11139:SF71">
    <property type="entry name" value="SERINE_THREONINE-PROTEIN KINASE SMG1"/>
    <property type="match status" value="1"/>
</dbReference>
<evidence type="ECO:0000259" key="13">
    <source>
        <dbReference type="PROSITE" id="PS51189"/>
    </source>
</evidence>
<keyword evidence="4" id="KW-0808">Transferase</keyword>
<dbReference type="Gene3D" id="3.30.1010.10">
    <property type="entry name" value="Phosphatidylinositol 3-kinase Catalytic Subunit, Chain A, domain 4"/>
    <property type="match status" value="1"/>
</dbReference>
<dbReference type="GO" id="GO:0004674">
    <property type="term" value="F:protein serine/threonine kinase activity"/>
    <property type="evidence" value="ECO:0007669"/>
    <property type="project" value="UniProtKB-KW"/>
</dbReference>
<dbReference type="EnsemblMetazoa" id="XM_019994835.1">
    <property type="protein sequence ID" value="XP_019850394.1"/>
    <property type="gene ID" value="LOC100641883"/>
</dbReference>
<feature type="compositionally biased region" description="Low complexity" evidence="11">
    <location>
        <begin position="26"/>
        <end position="40"/>
    </location>
</feature>
<dbReference type="KEGG" id="aqu:100641883"/>
<evidence type="ECO:0000256" key="11">
    <source>
        <dbReference type="SAM" id="MobiDB-lite"/>
    </source>
</evidence>
<dbReference type="GO" id="GO:0000184">
    <property type="term" value="P:nuclear-transcribed mRNA catabolic process, nonsense-mediated decay"/>
    <property type="evidence" value="ECO:0007669"/>
    <property type="project" value="UniProtKB-KW"/>
</dbReference>
<dbReference type="SMART" id="SM01343">
    <property type="entry name" value="FATC"/>
    <property type="match status" value="1"/>
</dbReference>
<dbReference type="Pfam" id="PF02260">
    <property type="entry name" value="FATC"/>
    <property type="match status" value="1"/>
</dbReference>
<feature type="region of interest" description="Disordered" evidence="11">
    <location>
        <begin position="2984"/>
        <end position="3007"/>
    </location>
</feature>
<dbReference type="SMART" id="SM00146">
    <property type="entry name" value="PI3Kc"/>
    <property type="match status" value="1"/>
</dbReference>
<feature type="compositionally biased region" description="Basic residues" evidence="11">
    <location>
        <begin position="7"/>
        <end position="16"/>
    </location>
</feature>
<proteinExistence type="inferred from homology"/>
<evidence type="ECO:0000256" key="1">
    <source>
        <dbReference type="ARBA" id="ARBA00011031"/>
    </source>
</evidence>
<dbReference type="Pfam" id="PF00454">
    <property type="entry name" value="PI3_PI4_kinase"/>
    <property type="match status" value="1"/>
</dbReference>
<evidence type="ECO:0000256" key="3">
    <source>
        <dbReference type="ARBA" id="ARBA00022527"/>
    </source>
</evidence>
<dbReference type="EnsemblMetazoa" id="Aqu2.1.35963_001">
    <property type="protein sequence ID" value="Aqu2.1.35963_001"/>
    <property type="gene ID" value="Aqu2.1.35963"/>
</dbReference>
<evidence type="ECO:0000256" key="2">
    <source>
        <dbReference type="ARBA" id="ARBA00012513"/>
    </source>
</evidence>
<evidence type="ECO:0000256" key="10">
    <source>
        <dbReference type="ARBA" id="ARBA00048679"/>
    </source>
</evidence>
<dbReference type="GO" id="GO:0005524">
    <property type="term" value="F:ATP binding"/>
    <property type="evidence" value="ECO:0007669"/>
    <property type="project" value="UniProtKB-KW"/>
</dbReference>
<protein>
    <recommendedName>
        <fullName evidence="2">non-specific serine/threonine protein kinase</fullName>
        <ecNumber evidence="2">2.7.11.1</ecNumber>
    </recommendedName>
</protein>
<dbReference type="PROSITE" id="PS51189">
    <property type="entry name" value="FAT"/>
    <property type="match status" value="1"/>
</dbReference>
<dbReference type="InterPro" id="IPR014009">
    <property type="entry name" value="PIK_FAT"/>
</dbReference>
<evidence type="ECO:0000313" key="16">
    <source>
        <dbReference type="Proteomes" id="UP000007879"/>
    </source>
</evidence>
<sequence length="3564" mass="401580">MSSSGGSRHRPRRRSHERSTSGYGGSRSELSSSSSSSRYSNDPPPRFANRASGSSSNLSSSSWDHDYSGGNKRRDGGGPGSRQQNRGVNFDDASVNQLLNRLDQCNDNDKYNRIIRQLQDMLETADQRLIGKNLSVILDTLQNGIERFYKTSAATLEQCLSLLISSSRDSHNLFDWIFSSVHSDHISDDVRTVYLSGLQKSLQNDGDKHTFSNSLPFIAENLQSVLEVADTPSLLEVVVRNLLHIAKVSPMYISPHFNNVVDILVGWHIDTHQDESLIKFIADSLISLQQFWVEDITFSVDLLKQFLEDMDAYTNELTGMSDNAPVSPDDQSTPEQCLSKLTALIKVFTTVLKALGTNFSPSRSNVLPADVKKVVSRIIEYVVMSTDVMYSEDLLITGNECLCQLSICLQAYFSSTFSNEVVDYIMRQFDPSDEQELPSNELAMSMIKLVMQMAEDSQSSLPTQFLQRLLSLESPFLLIRSSSNAKALEMLLSYFQTLLSIRNIPIVETVYKLLLADLESAMDMLSKSFTDPLYESNPDVSLSVFEMQIFAIFDVTVLSHVAKSSKSIIGMWSPTPSVFSVLTSYLTFLTPEMASEYPSVHFALLHSLFQDWMNNGNYIPNPGSAFRPIDPADGGSGSLKSPSYAGSLTDVIIEVTRQLHKFDLSYDVCHLFQRWTADISDCISTNKDLYTHSNLQLLMDNLCMELLTLTFSREHSVRLENASVLKGLIQNNVVGDKAIAKCVPEVVMRLCDTRGEIRAAYSALLEVIPTHIITSFNIGVEEFHPPNGRKGLEGLRSCKGTHHARHLHMTKPSQVTFHGHHFRAIMGFIMNGLAPSKHLPDDWLERMYHSCQHRRPPPDALDHPETHPLLMSQLVCNCDALLWFWATYESAQYCLLARLKTPLGSPNDTFRALETVIRGYAQEVEANGAKNSRDTPSAFTGHSGAGLGPRHYTVHLRAVLLLQFMEHLDKLMYNAYEGSCVTLPLVPKAVKGFFRKNMEVCLSWLSNVRGSLVSVATHAGLPSVALRHGFAALQSLMRTRSVQSQSPEFFKILVMVIHALIQLNSWEAIRGMGVWLKGITGAPPLWIAAAEAQAKGSFESACEDYIKSLELPMDSYVQSFVNDRICECYISLGEWKDAEELHRRASMQHYSESEGSGLSYDLSKMQALSYFEQGDFSSVKDCLESQVESRHWGRDPEVIPLWDPNQLLSTSETLLLRASTLQMDISDDDESSSTTSDDNISSIQRWLKLASAYAESPLRVGCLEWPLRLSPYHALQLQASAAFRLLTPLKSRHAHPTSSSLLLHSLPMKSLNPARHDNAIWNTARRYMSHLSGTSVSTTDRTPSLLLEAYRLARKHNNLKLARMLIQQHIQRLAEPLSMVSGDGLSVGESSGLSGAVEGMHSSVVITSKEKFRNMRELSKLYACLGQTSDAVDSLTTSISTFCDTESNKGAGGVAGNELTGRGLLTLVKWLQSDARLLGTLWRPEFETGRKLESLLTQEILCRQDRMGLYRNSGPEEASELFQPDCSVARFDKHEYGIGQLLHLATIHCPTLAKAWWLLAGWCYRIGRKNLEALSSTGTAELLTHEQREVDQILGKLVTSEERAGILKVLGQVHIADDSSDEDLKVREQLKTLDMEEDTKSVKGQLLTVCPSLENLPSLDPLLSIWHGVRKRMFMHYQLSARAYFHFLKLSGEQAGSSPGLDDMNVTASLRLLRLLVKYAGELKAELETGFSATPTKPWKGIIPQLFSRLNHPEANVRQSVSDLLCRVGQDSPHYIIYPAIVGAAKGAEKKSAFSGILGGGHGEEGEEESNYNNIDNNVMGMDQFSPPDTLQDNMDQDMIENSPSELSSLDRCLAVIVDSLTQKNPIMVKAVRDLVSELCRITLLWDEMWLAALMQRQGEVHRRLLQIEAETKRTFAIHNHVLSMERKEAVMRQKYIATMKPLLWVLEYLAAVTAQPPETQNERQFQAEYGELITMAIQKLQNPSNYKSSINVWDPFKQLQQMLMHRAQKRMQTPLSLNEISPHLAAIQSSCISMPGHSQMDEPVLLESFCLDVSVLPTKTKPKKISMIGSDGRRHTYLFKGLEDLHLDERIMQFMAIVNNMFAKAHKHQTQLYLARDYAVIPLGARSGLIQWVDNVTPLFGIYKRWQQREALAKAMQQAGSQPTAPLQVQVRKPNELFYAKIIPLLNEKGLNEHTPRKEWPLGIQMRVLKELMNETPRDLLTKELWCASSCASEWWAVTQTYCRSTAVMCMIGYIIGLGDRHLDNLLVEFTTGQVVHVDYNVCFEKGKSLRVPERVPFRMTQNIENALGFTGVEGLFRISCEDILRILRRGRETLLTLLEAFVYDPLIDWTQSEEAAFPLAMRTTTELGVRQTRKEMEWEVAEGMLITKLAESEPHWQKNRENLCSVLLALEKHLNDIALTSEQMVGYQEKIGKLDKEISILTEAVSTPNHPLISMQDRLSEQSRLSAEQKRLLSLIKEKYDDSLEWNQKYKSVFTSLHSTDKETTLQKLAAMMREPLDLGSSGHEPAVEFLQKTGQAHTVESCDQLEDELVSLLQRRRTVIHGALEALNQYRVITSQFPTRYLEQSRSYLWEHCLDEIVNSSTEIHHDQFIKIVESFESLLGPSPPTRLIMATDNKLRKQIQEQGTKFQKLTERAQALSSIDMKELDLTVKEAHQNLQKFCQDNPDSGPHALACFIVIALCPLSRRWLYMEQTARTARDRLSDLTSREGDWFMDELCTMGGNVFQMSSTLETCLSYLGHDIQSDTLVRSCLDSVAAVHSVYSSMLDLVNKFYSLVMPEVSKSIISDDPSFVQMLDDVADIKLTMFPELPLPDALRKLIEHLRQCALKNVPADLTTTAAVEDLKNKLSTIMFSSECEEGHDTPSLTQAQVILNGLNSLFEAVESQTLNMLDQVEEITVPDEWRNTDLVKQTKEVMCTTAGLFLKEDLLFVRKVSSIVDFCSECKNLMKAFKLELTSDGGGEYLSLVSPPGTPSKRSSSSVPVPTDQQLSHPIRRYISETLICHVLGQPSYALTCLLVCTVTQYLEAPIQFGKPTTIEEMCKVANEHCQSMLPLGVVQHARTLFSHHDVAWREWDKARRLTTNLENCKQSIQRLKNITMRFQWLHEESLIVPDAVHTWVVQQRSALLTVIKKVLSEQLATSIGNVIEKIHSQQFRISQRLQWAAGANSSLNKVIDEFQRACNHHKTMLEREESIFIEMEEMAKAIIHLESSHTRIPAQTSSDRETIQILQRCSDVTVKLKLCGEELTQLSDIMPHLQLPSDGSPLNKEWIQKRLDEATSERTKLQGDKKFSNNKVVKNKENVLSELEKLRSLNRQHRKLLVEVWQQLTSLAKLEDPPAAGQLQPGPRAFINHQNRFGEETKSFIQSTQDLIASDMSLTSKPSWTSKARAEEFRQLGTMAVNLRGLAEWILGQLLSFTEQLFINPYSSKLKWHEPLQLESSSISLKNRSSSLSVASQSGQQDSEQQSRIYRSSQGIVRDLRTGKALQEQNSYAVSVWRRVKGKLDGRDPDPACRMTVAEQVKFVIDEATSPENLCQLYEGWTPWV</sequence>
<dbReference type="STRING" id="400682.A0A1X7V7K4"/>
<evidence type="ECO:0000256" key="7">
    <source>
        <dbReference type="ARBA" id="ARBA00022840"/>
    </source>
</evidence>
<dbReference type="SUPFAM" id="SSF48371">
    <property type="entry name" value="ARM repeat"/>
    <property type="match status" value="2"/>
</dbReference>
<evidence type="ECO:0000256" key="9">
    <source>
        <dbReference type="ARBA" id="ARBA00047899"/>
    </source>
</evidence>
<dbReference type="Pfam" id="PF15785">
    <property type="entry name" value="SMG1"/>
    <property type="match status" value="1"/>
</dbReference>
<evidence type="ECO:0000259" key="12">
    <source>
        <dbReference type="PROSITE" id="PS50290"/>
    </source>
</evidence>
<dbReference type="Gene3D" id="1.10.1070.11">
    <property type="entry name" value="Phosphatidylinositol 3-/4-kinase, catalytic domain"/>
    <property type="match status" value="1"/>
</dbReference>
<comment type="catalytic activity">
    <reaction evidence="9">
        <text>L-threonyl-[protein] + ATP = O-phospho-L-threonyl-[protein] + ADP + H(+)</text>
        <dbReference type="Rhea" id="RHEA:46608"/>
        <dbReference type="Rhea" id="RHEA-COMP:11060"/>
        <dbReference type="Rhea" id="RHEA-COMP:11605"/>
        <dbReference type="ChEBI" id="CHEBI:15378"/>
        <dbReference type="ChEBI" id="CHEBI:30013"/>
        <dbReference type="ChEBI" id="CHEBI:30616"/>
        <dbReference type="ChEBI" id="CHEBI:61977"/>
        <dbReference type="ChEBI" id="CHEBI:456216"/>
        <dbReference type="EC" id="2.7.11.1"/>
    </reaction>
</comment>
<evidence type="ECO:0000256" key="5">
    <source>
        <dbReference type="ARBA" id="ARBA00022741"/>
    </source>
</evidence>
<dbReference type="InterPro" id="IPR036940">
    <property type="entry name" value="PI3/4_kinase_cat_sf"/>
</dbReference>
<evidence type="ECO:0000313" key="15">
    <source>
        <dbReference type="EnsemblMetazoa" id="Aqu2.1.35963_001"/>
    </source>
</evidence>
<reference evidence="15" key="2">
    <citation type="submission" date="2017-05" db="UniProtKB">
        <authorList>
            <consortium name="EnsemblMetazoa"/>
        </authorList>
    </citation>
    <scope>IDENTIFICATION</scope>
</reference>
<evidence type="ECO:0000256" key="6">
    <source>
        <dbReference type="ARBA" id="ARBA00022777"/>
    </source>
</evidence>
<name>A0A1X7V7K4_AMPQE</name>
<dbReference type="SUPFAM" id="SSF56112">
    <property type="entry name" value="Protein kinase-like (PK-like)"/>
    <property type="match status" value="1"/>
</dbReference>
<dbReference type="EC" id="2.7.11.1" evidence="2"/>
<dbReference type="eggNOG" id="KOG0891">
    <property type="taxonomic scope" value="Eukaryota"/>
</dbReference>
<dbReference type="InterPro" id="IPR011009">
    <property type="entry name" value="Kinase-like_dom_sf"/>
</dbReference>
<feature type="domain" description="FAT" evidence="13">
    <location>
        <begin position="1424"/>
        <end position="1786"/>
    </location>
</feature>
<comment type="similarity">
    <text evidence="1">Belongs to the PI3/PI4-kinase family.</text>
</comment>